<name>A0AAN7UU96_9COLE</name>
<feature type="signal peptide" evidence="2">
    <location>
        <begin position="1"/>
        <end position="23"/>
    </location>
</feature>
<protein>
    <submittedName>
        <fullName evidence="3">Uncharacterized protein</fullName>
    </submittedName>
</protein>
<keyword evidence="4" id="KW-1185">Reference proteome</keyword>
<dbReference type="EMBL" id="JAVRBK010000010">
    <property type="protein sequence ID" value="KAK5638460.1"/>
    <property type="molecule type" value="Genomic_DNA"/>
</dbReference>
<accession>A0AAN7UU96</accession>
<evidence type="ECO:0000256" key="2">
    <source>
        <dbReference type="SAM" id="SignalP"/>
    </source>
</evidence>
<feature type="region of interest" description="Disordered" evidence="1">
    <location>
        <begin position="121"/>
        <end position="151"/>
    </location>
</feature>
<dbReference type="AlphaFoldDB" id="A0AAN7UU96"/>
<comment type="caution">
    <text evidence="3">The sequence shown here is derived from an EMBL/GenBank/DDBJ whole genome shotgun (WGS) entry which is preliminary data.</text>
</comment>
<keyword evidence="2" id="KW-0732">Signal</keyword>
<evidence type="ECO:0000313" key="4">
    <source>
        <dbReference type="Proteomes" id="UP001329430"/>
    </source>
</evidence>
<sequence>MKVNRVLKSAIILQLLFVLFTKCQPLRKIRNANISHHKRLSGEKLDALQLRTDITKKLRTLTSKHSFARDAQVHLEDIRKQLQELVQRRMTLKPRVAQDLKKLEKRKRLHKLKKDVNRVMSRTSILRESPSENGEATSEKPIVVEPENLYT</sequence>
<feature type="compositionally biased region" description="Polar residues" evidence="1">
    <location>
        <begin position="121"/>
        <end position="136"/>
    </location>
</feature>
<evidence type="ECO:0000256" key="1">
    <source>
        <dbReference type="SAM" id="MobiDB-lite"/>
    </source>
</evidence>
<reference evidence="3 4" key="1">
    <citation type="journal article" date="2024" name="Insects">
        <title>An Improved Chromosome-Level Genome Assembly of the Firefly Pyrocoelia pectoralis.</title>
        <authorList>
            <person name="Fu X."/>
            <person name="Meyer-Rochow V.B."/>
            <person name="Ballantyne L."/>
            <person name="Zhu X."/>
        </authorList>
    </citation>
    <scope>NUCLEOTIDE SEQUENCE [LARGE SCALE GENOMIC DNA]</scope>
    <source>
        <strain evidence="3">XCY_ONT2</strain>
    </source>
</reference>
<feature type="chain" id="PRO_5042891738" evidence="2">
    <location>
        <begin position="24"/>
        <end position="151"/>
    </location>
</feature>
<organism evidence="3 4">
    <name type="scientific">Pyrocoelia pectoralis</name>
    <dbReference type="NCBI Taxonomy" id="417401"/>
    <lineage>
        <taxon>Eukaryota</taxon>
        <taxon>Metazoa</taxon>
        <taxon>Ecdysozoa</taxon>
        <taxon>Arthropoda</taxon>
        <taxon>Hexapoda</taxon>
        <taxon>Insecta</taxon>
        <taxon>Pterygota</taxon>
        <taxon>Neoptera</taxon>
        <taxon>Endopterygota</taxon>
        <taxon>Coleoptera</taxon>
        <taxon>Polyphaga</taxon>
        <taxon>Elateriformia</taxon>
        <taxon>Elateroidea</taxon>
        <taxon>Lampyridae</taxon>
        <taxon>Lampyrinae</taxon>
        <taxon>Pyrocoelia</taxon>
    </lineage>
</organism>
<dbReference type="Proteomes" id="UP001329430">
    <property type="component" value="Chromosome 10"/>
</dbReference>
<gene>
    <name evidence="3" type="ORF">RI129_012755</name>
</gene>
<proteinExistence type="predicted"/>
<evidence type="ECO:0000313" key="3">
    <source>
        <dbReference type="EMBL" id="KAK5638460.1"/>
    </source>
</evidence>